<evidence type="ECO:0000313" key="3">
    <source>
        <dbReference type="EMBL" id="KAJ9553602.1"/>
    </source>
</evidence>
<dbReference type="PANTHER" id="PTHR47165">
    <property type="entry name" value="OS03G0429900 PROTEIN"/>
    <property type="match status" value="1"/>
</dbReference>
<dbReference type="InterPro" id="IPR003871">
    <property type="entry name" value="RFA1B/D_OB_1st"/>
</dbReference>
<evidence type="ECO:0000256" key="1">
    <source>
        <dbReference type="SAM" id="Phobius"/>
    </source>
</evidence>
<dbReference type="Pfam" id="PF02721">
    <property type="entry name" value="DUF223"/>
    <property type="match status" value="1"/>
</dbReference>
<evidence type="ECO:0000313" key="4">
    <source>
        <dbReference type="Proteomes" id="UP001172457"/>
    </source>
</evidence>
<keyword evidence="1" id="KW-0472">Membrane</keyword>
<gene>
    <name evidence="3" type="ORF">OSB04_017647</name>
</gene>
<dbReference type="EMBL" id="JARYMX010000004">
    <property type="protein sequence ID" value="KAJ9553602.1"/>
    <property type="molecule type" value="Genomic_DNA"/>
</dbReference>
<feature type="domain" description="Replication protein A 70 kDa DNA-binding subunit B/D first OB fold" evidence="2">
    <location>
        <begin position="6"/>
        <end position="103"/>
    </location>
</feature>
<keyword evidence="4" id="KW-1185">Reference proteome</keyword>
<keyword evidence="1" id="KW-0812">Transmembrane</keyword>
<comment type="caution">
    <text evidence="3">The sequence shown here is derived from an EMBL/GenBank/DDBJ whole genome shotgun (WGS) entry which is preliminary data.</text>
</comment>
<name>A0AA38TLC4_9ASTR</name>
<sequence length="263" mass="30315">MELSTIGELTKTSNNKILEAKVYRKWVAKTLPQMTPYSFCCILLDREGNAIQANMNLKDINYFNPKLQIGTAYRISNFICEPTSNYQQTLENKISLRFGKYTSFDTIPAATFPDHYFEFISYSQLESKLPKADENNKMHYPTLTGNFLLYLAINLNTITSLIFLFCRLHWIYKAMYEETPPLAIRKAPFEDASQEKLRNRYKFKGYITDSSATAPLTFFTPAADKITGHHCFNLVEKYQPTDPTKVPPEVLATEGKTCVFQFH</sequence>
<protein>
    <recommendedName>
        <fullName evidence="2">Replication protein A 70 kDa DNA-binding subunit B/D first OB fold domain-containing protein</fullName>
    </recommendedName>
</protein>
<evidence type="ECO:0000259" key="2">
    <source>
        <dbReference type="Pfam" id="PF02721"/>
    </source>
</evidence>
<dbReference type="SUPFAM" id="SSF50249">
    <property type="entry name" value="Nucleic acid-binding proteins"/>
    <property type="match status" value="1"/>
</dbReference>
<proteinExistence type="predicted"/>
<keyword evidence="1" id="KW-1133">Transmembrane helix</keyword>
<accession>A0AA38TLC4</accession>
<reference evidence="3" key="1">
    <citation type="submission" date="2023-03" db="EMBL/GenBank/DDBJ databases">
        <title>Chromosome-scale reference genome and RAD-based genetic map of yellow starthistle (Centaurea solstitialis) reveal putative structural variation and QTLs associated with invader traits.</title>
        <authorList>
            <person name="Reatini B."/>
            <person name="Cang F.A."/>
            <person name="Jiang Q."/>
            <person name="Mckibben M.T.W."/>
            <person name="Barker M.S."/>
            <person name="Rieseberg L.H."/>
            <person name="Dlugosch K.M."/>
        </authorList>
    </citation>
    <scope>NUCLEOTIDE SEQUENCE</scope>
    <source>
        <strain evidence="3">CAN-66</strain>
        <tissue evidence="3">Leaf</tissue>
    </source>
</reference>
<dbReference type="InterPro" id="IPR012340">
    <property type="entry name" value="NA-bd_OB-fold"/>
</dbReference>
<dbReference type="PANTHER" id="PTHR47165:SF4">
    <property type="entry name" value="OS03G0429900 PROTEIN"/>
    <property type="match status" value="1"/>
</dbReference>
<dbReference type="AlphaFoldDB" id="A0AA38TLC4"/>
<feature type="transmembrane region" description="Helical" evidence="1">
    <location>
        <begin position="147"/>
        <end position="166"/>
    </location>
</feature>
<dbReference type="Gene3D" id="2.40.50.140">
    <property type="entry name" value="Nucleic acid-binding proteins"/>
    <property type="match status" value="2"/>
</dbReference>
<organism evidence="3 4">
    <name type="scientific">Centaurea solstitialis</name>
    <name type="common">yellow star-thistle</name>
    <dbReference type="NCBI Taxonomy" id="347529"/>
    <lineage>
        <taxon>Eukaryota</taxon>
        <taxon>Viridiplantae</taxon>
        <taxon>Streptophyta</taxon>
        <taxon>Embryophyta</taxon>
        <taxon>Tracheophyta</taxon>
        <taxon>Spermatophyta</taxon>
        <taxon>Magnoliopsida</taxon>
        <taxon>eudicotyledons</taxon>
        <taxon>Gunneridae</taxon>
        <taxon>Pentapetalae</taxon>
        <taxon>asterids</taxon>
        <taxon>campanulids</taxon>
        <taxon>Asterales</taxon>
        <taxon>Asteraceae</taxon>
        <taxon>Carduoideae</taxon>
        <taxon>Cardueae</taxon>
        <taxon>Centaureinae</taxon>
        <taxon>Centaurea</taxon>
    </lineage>
</organism>
<dbReference type="Proteomes" id="UP001172457">
    <property type="component" value="Chromosome 4"/>
</dbReference>